<evidence type="ECO:0000313" key="2">
    <source>
        <dbReference type="EMBL" id="PLW25492.1"/>
    </source>
</evidence>
<evidence type="ECO:0000256" key="1">
    <source>
        <dbReference type="SAM" id="MobiDB-lite"/>
    </source>
</evidence>
<name>A0A2N5TJ22_9BASI</name>
<dbReference type="AlphaFoldDB" id="A0A2N5TJ22"/>
<organism evidence="2 3">
    <name type="scientific">Puccinia coronata f. sp. avenae</name>
    <dbReference type="NCBI Taxonomy" id="200324"/>
    <lineage>
        <taxon>Eukaryota</taxon>
        <taxon>Fungi</taxon>
        <taxon>Dikarya</taxon>
        <taxon>Basidiomycota</taxon>
        <taxon>Pucciniomycotina</taxon>
        <taxon>Pucciniomycetes</taxon>
        <taxon>Pucciniales</taxon>
        <taxon>Pucciniaceae</taxon>
        <taxon>Puccinia</taxon>
    </lineage>
</organism>
<feature type="region of interest" description="Disordered" evidence="1">
    <location>
        <begin position="38"/>
        <end position="59"/>
    </location>
</feature>
<proteinExistence type="predicted"/>
<accession>A0A2N5TJ22</accession>
<dbReference type="EMBL" id="PGCI01000533">
    <property type="protein sequence ID" value="PLW25492.1"/>
    <property type="molecule type" value="Genomic_DNA"/>
</dbReference>
<evidence type="ECO:0000313" key="3">
    <source>
        <dbReference type="Proteomes" id="UP000235392"/>
    </source>
</evidence>
<reference evidence="2 3" key="1">
    <citation type="submission" date="2017-11" db="EMBL/GenBank/DDBJ databases">
        <title>De novo assembly and phasing of dikaryotic genomes from two isolates of Puccinia coronata f. sp. avenae, the causal agent of oat crown rust.</title>
        <authorList>
            <person name="Miller M.E."/>
            <person name="Zhang Y."/>
            <person name="Omidvar V."/>
            <person name="Sperschneider J."/>
            <person name="Schwessinger B."/>
            <person name="Raley C."/>
            <person name="Palmer J.M."/>
            <person name="Garnica D."/>
            <person name="Upadhyaya N."/>
            <person name="Rathjen J."/>
            <person name="Taylor J.M."/>
            <person name="Park R.F."/>
            <person name="Dodds P.N."/>
            <person name="Hirsch C.D."/>
            <person name="Kianian S.F."/>
            <person name="Figueroa M."/>
        </authorList>
    </citation>
    <scope>NUCLEOTIDE SEQUENCE [LARGE SCALE GENOMIC DNA]</scope>
    <source>
        <strain evidence="2">12SD80</strain>
    </source>
</reference>
<feature type="compositionally biased region" description="Low complexity" evidence="1">
    <location>
        <begin position="44"/>
        <end position="53"/>
    </location>
</feature>
<protein>
    <submittedName>
        <fullName evidence="2">Uncharacterized protein</fullName>
    </submittedName>
</protein>
<comment type="caution">
    <text evidence="2">The sequence shown here is derived from an EMBL/GenBank/DDBJ whole genome shotgun (WGS) entry which is preliminary data.</text>
</comment>
<gene>
    <name evidence="2" type="ORF">PCASD_25544</name>
</gene>
<dbReference type="Proteomes" id="UP000235392">
    <property type="component" value="Unassembled WGS sequence"/>
</dbReference>
<sequence>MRSTHSPLQTTIIRKWTLIIRSNCLVGAFSNSKDEVAIGQPKRSGSLSSEASSATPNPMRTVIPASIDLDENAGIFRCPTLRRLIANFGPGIISLNDKRKKLQEELHEKIRAKFHRN</sequence>